<evidence type="ECO:0000259" key="1">
    <source>
        <dbReference type="PROSITE" id="PS50142"/>
    </source>
</evidence>
<reference evidence="2 3" key="1">
    <citation type="submission" date="2019-03" db="EMBL/GenBank/DDBJ databases">
        <authorList>
            <person name="Winters A.D."/>
            <person name="Faisal M."/>
        </authorList>
    </citation>
    <scope>NUCLEOTIDE SEQUENCE [LARGE SCALE GENOMIC DNA]</scope>
    <source>
        <strain evidence="2 3">Pine 14-204</strain>
    </source>
</reference>
<dbReference type="EMBL" id="MK681856">
    <property type="protein sequence ID" value="QJE49168.1"/>
    <property type="molecule type" value="Genomic_DNA"/>
</dbReference>
<dbReference type="Proteomes" id="UP000501740">
    <property type="component" value="Segment"/>
</dbReference>
<dbReference type="GO" id="GO:0004525">
    <property type="term" value="F:ribonuclease III activity"/>
    <property type="evidence" value="ECO:0007669"/>
    <property type="project" value="InterPro"/>
</dbReference>
<dbReference type="Pfam" id="PF00636">
    <property type="entry name" value="Ribonuclease_3"/>
    <property type="match status" value="1"/>
</dbReference>
<dbReference type="InterPro" id="IPR000999">
    <property type="entry name" value="RNase_III_dom"/>
</dbReference>
<name>A0A9X7Y3F4_9VIRU</name>
<evidence type="ECO:0000313" key="2">
    <source>
        <dbReference type="EMBL" id="QJE49168.1"/>
    </source>
</evidence>
<accession>A0A9X7Y3F4</accession>
<sequence>MLEILKFHVVERKNTMDVGLHSWLTSLLSKGVKDKYIPVILERTDLWTKVFTPKHVDPTNNYEVLEIVGDGVAGYFFPIYFLQRFPQLNNPKGVKVVARLKIVHASKKSFASIANSLGFWQYIRKGYTVINQGTKENLLEDTFEAFLGALSTAVDDKFKIFGLGAAVVCSFLKHIFDGIDISLDNVVLFDAKTRLKELMDVKKNEFGGNITYVEDGNFTKIILGNRVIGQASGAIKKDREKEAAEAALALLKREGHFRDRPDDVLIQPALGPSGADLTVASSAMGGATVFLGDEVQGSGGTAAQALARAPAGKKPSAVDLVGGDYKSRLKEIMESRGELDSLSYAHENITVTLLYKGVPVATAANLVKKVREQMAAKKYYLQITA</sequence>
<dbReference type="CDD" id="cd00593">
    <property type="entry name" value="RIBOc"/>
    <property type="match status" value="1"/>
</dbReference>
<feature type="domain" description="RNase III" evidence="1">
    <location>
        <begin position="45"/>
        <end position="150"/>
    </location>
</feature>
<protein>
    <submittedName>
        <fullName evidence="2">RNAseIII</fullName>
    </submittedName>
</protein>
<dbReference type="SUPFAM" id="SSF69065">
    <property type="entry name" value="RNase III domain-like"/>
    <property type="match status" value="1"/>
</dbReference>
<dbReference type="InterPro" id="IPR036389">
    <property type="entry name" value="RNase_III_sf"/>
</dbReference>
<dbReference type="PROSITE" id="PS50142">
    <property type="entry name" value="RNASE_3_2"/>
    <property type="match status" value="1"/>
</dbReference>
<proteinExistence type="predicted"/>
<evidence type="ECO:0000313" key="3">
    <source>
        <dbReference type="Proteomes" id="UP000501740"/>
    </source>
</evidence>
<dbReference type="SMART" id="SM00535">
    <property type="entry name" value="RIBOc"/>
    <property type="match status" value="1"/>
</dbReference>
<organism evidence="2 3">
    <name type="scientific">Largemouth bass virus</name>
    <dbReference type="NCBI Taxonomy" id="176656"/>
    <lineage>
        <taxon>Viruses</taxon>
        <taxon>Varidnaviria</taxon>
        <taxon>Bamfordvirae</taxon>
        <taxon>Nucleocytoviricota</taxon>
        <taxon>Megaviricetes</taxon>
        <taxon>Pimascovirales</taxon>
        <taxon>Pimascovirales incertae sedis</taxon>
        <taxon>Iridoviridae</taxon>
        <taxon>Alphairidovirinae</taxon>
        <taxon>Ranavirus</taxon>
        <taxon>Ranavirus micropterus1</taxon>
        <taxon>Santee-Cooper ranavirus</taxon>
    </lineage>
</organism>
<gene>
    <name evidence="2" type="ORF">LMBV_019</name>
</gene>
<dbReference type="Gene3D" id="1.10.1520.10">
    <property type="entry name" value="Ribonuclease III domain"/>
    <property type="match status" value="1"/>
</dbReference>
<dbReference type="GO" id="GO:0006396">
    <property type="term" value="P:RNA processing"/>
    <property type="evidence" value="ECO:0007669"/>
    <property type="project" value="InterPro"/>
</dbReference>